<comment type="caution">
    <text evidence="4">The sequence shown here is derived from an EMBL/GenBank/DDBJ whole genome shotgun (WGS) entry which is preliminary data.</text>
</comment>
<reference evidence="4" key="1">
    <citation type="journal article" date="2022" name="Front. Genet.">
        <title>Chromosome-Scale Assembly of the Dendrobium nobile Genome Provides Insights Into the Molecular Mechanism of the Biosynthesis of the Medicinal Active Ingredient of Dendrobium.</title>
        <authorList>
            <person name="Xu Q."/>
            <person name="Niu S.-C."/>
            <person name="Li K.-L."/>
            <person name="Zheng P.-J."/>
            <person name="Zhang X.-J."/>
            <person name="Jia Y."/>
            <person name="Liu Y."/>
            <person name="Niu Y.-X."/>
            <person name="Yu L.-H."/>
            <person name="Chen D.-F."/>
            <person name="Zhang G.-Q."/>
        </authorList>
    </citation>
    <scope>NUCLEOTIDE SEQUENCE</scope>
    <source>
        <tissue evidence="4">Leaf</tissue>
    </source>
</reference>
<dbReference type="AlphaFoldDB" id="A0A8T3AEY7"/>
<feature type="repeat" description="PPR" evidence="2">
    <location>
        <begin position="171"/>
        <end position="201"/>
    </location>
</feature>
<proteinExistence type="predicted"/>
<gene>
    <name evidence="4" type="ORF">KFK09_025263</name>
</gene>
<feature type="repeat" description="PPR" evidence="2">
    <location>
        <begin position="404"/>
        <end position="438"/>
    </location>
</feature>
<dbReference type="SMR" id="A0A8T3AEY7"/>
<dbReference type="OrthoDB" id="1882346at2759"/>
<feature type="domain" description="DYW" evidence="3">
    <location>
        <begin position="715"/>
        <end position="808"/>
    </location>
</feature>
<dbReference type="InterPro" id="IPR032867">
    <property type="entry name" value="DYW_dom"/>
</dbReference>
<feature type="repeat" description="PPR" evidence="2">
    <location>
        <begin position="272"/>
        <end position="302"/>
    </location>
</feature>
<dbReference type="Pfam" id="PF01535">
    <property type="entry name" value="PPR"/>
    <property type="match status" value="5"/>
</dbReference>
<dbReference type="Proteomes" id="UP000829196">
    <property type="component" value="Unassembled WGS sequence"/>
</dbReference>
<dbReference type="InterPro" id="IPR002885">
    <property type="entry name" value="PPR_rpt"/>
</dbReference>
<name>A0A8T3AEY7_DENNO</name>
<evidence type="ECO:0000256" key="2">
    <source>
        <dbReference type="PROSITE-ProRule" id="PRU00708"/>
    </source>
</evidence>
<dbReference type="Pfam" id="PF14432">
    <property type="entry name" value="DYW_deaminase"/>
    <property type="match status" value="1"/>
</dbReference>
<dbReference type="PANTHER" id="PTHR47926:SF475">
    <property type="entry name" value="DYW DOMAIN-CONTAINING PROTEIN"/>
    <property type="match status" value="1"/>
</dbReference>
<feature type="repeat" description="PPR" evidence="2">
    <location>
        <begin position="505"/>
        <end position="539"/>
    </location>
</feature>
<dbReference type="GO" id="GO:0003723">
    <property type="term" value="F:RNA binding"/>
    <property type="evidence" value="ECO:0007669"/>
    <property type="project" value="InterPro"/>
</dbReference>
<dbReference type="InterPro" id="IPR011990">
    <property type="entry name" value="TPR-like_helical_dom_sf"/>
</dbReference>
<evidence type="ECO:0000313" key="5">
    <source>
        <dbReference type="Proteomes" id="UP000829196"/>
    </source>
</evidence>
<evidence type="ECO:0000313" key="4">
    <source>
        <dbReference type="EMBL" id="KAI0495116.1"/>
    </source>
</evidence>
<feature type="repeat" description="PPR" evidence="2">
    <location>
        <begin position="101"/>
        <end position="135"/>
    </location>
</feature>
<dbReference type="PANTHER" id="PTHR47926">
    <property type="entry name" value="PENTATRICOPEPTIDE REPEAT-CONTAINING PROTEIN"/>
    <property type="match status" value="1"/>
</dbReference>
<feature type="repeat" description="PPR" evidence="2">
    <location>
        <begin position="637"/>
        <end position="671"/>
    </location>
</feature>
<keyword evidence="5" id="KW-1185">Reference proteome</keyword>
<keyword evidence="1" id="KW-0677">Repeat</keyword>
<feature type="repeat" description="PPR" evidence="2">
    <location>
        <begin position="70"/>
        <end position="100"/>
    </location>
</feature>
<dbReference type="Gene3D" id="1.25.40.10">
    <property type="entry name" value="Tetratricopeptide repeat domain"/>
    <property type="match status" value="6"/>
</dbReference>
<dbReference type="EMBL" id="JAGYWB010000017">
    <property type="protein sequence ID" value="KAI0495116.1"/>
    <property type="molecule type" value="Genomic_DNA"/>
</dbReference>
<dbReference type="Pfam" id="PF13041">
    <property type="entry name" value="PPR_2"/>
    <property type="match status" value="4"/>
</dbReference>
<accession>A0A8T3AEY7</accession>
<dbReference type="InterPro" id="IPR046848">
    <property type="entry name" value="E_motif"/>
</dbReference>
<dbReference type="Pfam" id="PF12854">
    <property type="entry name" value="PPR_1"/>
    <property type="match status" value="1"/>
</dbReference>
<dbReference type="FunFam" id="1.25.40.10:FF:000196">
    <property type="entry name" value="Pentatricopeptide repeat-containing protein At4g14850"/>
    <property type="match status" value="1"/>
</dbReference>
<feature type="repeat" description="PPR" evidence="2">
    <location>
        <begin position="303"/>
        <end position="337"/>
    </location>
</feature>
<dbReference type="PROSITE" id="PS51375">
    <property type="entry name" value="PPR"/>
    <property type="match status" value="9"/>
</dbReference>
<dbReference type="FunFam" id="1.25.40.10:FF:000436">
    <property type="entry name" value="Pentatricopeptide repeat-containing protein At5g39350 family"/>
    <property type="match status" value="1"/>
</dbReference>
<dbReference type="GO" id="GO:0008270">
    <property type="term" value="F:zinc ion binding"/>
    <property type="evidence" value="ECO:0007669"/>
    <property type="project" value="InterPro"/>
</dbReference>
<dbReference type="InterPro" id="IPR046960">
    <property type="entry name" value="PPR_At4g14850-like_plant"/>
</dbReference>
<dbReference type="NCBIfam" id="TIGR00756">
    <property type="entry name" value="PPR"/>
    <property type="match status" value="8"/>
</dbReference>
<protein>
    <recommendedName>
        <fullName evidence="3">DYW domain-containing protein</fullName>
    </recommendedName>
</protein>
<feature type="repeat" description="PPR" evidence="2">
    <location>
        <begin position="202"/>
        <end position="236"/>
    </location>
</feature>
<sequence>MLLKHFKTKISHTLRTLSSQSSSTKYIDAHAIKTCFHVEIFHANKLIESLLDKGDLYNARKVFDEMPSKNIFTSNRMISGYAKSGNLDEARQLFHDTIDRTAVTWTIMIGAFSSSGCFHEAFELFHQMSSSGIMPDRVAIIALLSSCQGQNMAESVVQIHTHVLKFGFDDSVQVLNTLVDSYCKSGLLGSAKKMFEEMMEKDSVTYNAMINGFTKDGFHDEALELFGTMRESGLKPSQFTFSSVLSSANGLGDLALGLQTHGLIVRTNFHWNVFVINSLLDFYSKTDRVNDARVLFDEMENRDNISYNVMISCYAWRGMVEEVSQLFQELKQTEFDRKLFPFPSLLGVAGSLPDLETGRRIHAQIILAGAASDDLVANSLIDMYFKCGVMETGKLIFLSKSEKNTVSWTAIISGYIHNGLDEEALRSFSNMRKAGITPDRATFSSILSATANLTLLVLGKQIHSSALQLGISSNVFVGSALLDMYAKCGCLDDTHQAFDEMPVQNIVTWNALVTAYGQNGRAKDAINLFDEMLRQGIKPDSVTFLSILSACSHSGLVEQGLQYFHAMKEPRKEHYACAVDLLGRVGRFDELESLLHQMPFDADEIIWNSVLNSCRKHRNEKLAAKAAEKLFAMELGDAAPYIIMSNIYSQSGRWNEAAGVKKMMRDRGVKKEKGCSWVEIKEKIYVFASDDGMNPRIWEIRAKLKELEVEMENKGYRPDTSCSLRNVGEDGTKAEALKRHSERLAIGFALISTPAGSTIRVMKNLRACVDCHEAIKVISKIVEREIIVRDSSRFHHFKNGICSCGDYW</sequence>
<dbReference type="Pfam" id="PF20431">
    <property type="entry name" value="E_motif"/>
    <property type="match status" value="1"/>
</dbReference>
<organism evidence="4 5">
    <name type="scientific">Dendrobium nobile</name>
    <name type="common">Orchid</name>
    <dbReference type="NCBI Taxonomy" id="94219"/>
    <lineage>
        <taxon>Eukaryota</taxon>
        <taxon>Viridiplantae</taxon>
        <taxon>Streptophyta</taxon>
        <taxon>Embryophyta</taxon>
        <taxon>Tracheophyta</taxon>
        <taxon>Spermatophyta</taxon>
        <taxon>Magnoliopsida</taxon>
        <taxon>Liliopsida</taxon>
        <taxon>Asparagales</taxon>
        <taxon>Orchidaceae</taxon>
        <taxon>Epidendroideae</taxon>
        <taxon>Malaxideae</taxon>
        <taxon>Dendrobiinae</taxon>
        <taxon>Dendrobium</taxon>
    </lineage>
</organism>
<evidence type="ECO:0000256" key="1">
    <source>
        <dbReference type="ARBA" id="ARBA00022737"/>
    </source>
</evidence>
<evidence type="ECO:0000259" key="3">
    <source>
        <dbReference type="Pfam" id="PF14432"/>
    </source>
</evidence>
<dbReference type="GO" id="GO:0009451">
    <property type="term" value="P:RNA modification"/>
    <property type="evidence" value="ECO:0007669"/>
    <property type="project" value="InterPro"/>
</dbReference>
<dbReference type="FunFam" id="1.25.40.10:FF:001093">
    <property type="entry name" value="Pentatricopeptide repeat-containing protein At2g34400"/>
    <property type="match status" value="1"/>
</dbReference>